<dbReference type="RefSeq" id="WP_130199291.1">
    <property type="nucleotide sequence ID" value="NZ_QVFV01000001.1"/>
</dbReference>
<dbReference type="AlphaFoldDB" id="A0A4Q7EFT9"/>
<organism evidence="2 3">
    <name type="scientific">Leptolyngbya iicbica LK</name>
    <dbReference type="NCBI Taxonomy" id="2294035"/>
    <lineage>
        <taxon>Bacteria</taxon>
        <taxon>Bacillati</taxon>
        <taxon>Cyanobacteriota</taxon>
        <taxon>Cyanophyceae</taxon>
        <taxon>Leptolyngbyales</taxon>
        <taxon>Leptolyngbyaceae</taxon>
        <taxon>Leptolyngbya group</taxon>
        <taxon>Leptolyngbya</taxon>
        <taxon>Leptolyngbya iicbica</taxon>
    </lineage>
</organism>
<comment type="caution">
    <text evidence="2">The sequence shown here is derived from an EMBL/GenBank/DDBJ whole genome shotgun (WGS) entry which is preliminary data.</text>
</comment>
<dbReference type="EMBL" id="QVFV01000001">
    <property type="protein sequence ID" value="RZM81947.1"/>
    <property type="molecule type" value="Genomic_DNA"/>
</dbReference>
<evidence type="ECO:0000313" key="3">
    <source>
        <dbReference type="Proteomes" id="UP000292459"/>
    </source>
</evidence>
<evidence type="ECO:0000256" key="1">
    <source>
        <dbReference type="SAM" id="MobiDB-lite"/>
    </source>
</evidence>
<reference evidence="2 3" key="1">
    <citation type="submission" date="2018-11" db="EMBL/GenBank/DDBJ databases">
        <title>Whole genome sequencing of an environmental sample.</title>
        <authorList>
            <person name="Sarangi A.N."/>
            <person name="Singh D."/>
            <person name="Tripathy S."/>
        </authorList>
    </citation>
    <scope>NUCLEOTIDE SEQUENCE [LARGE SCALE GENOMIC DNA]</scope>
    <source>
        <strain evidence="2 3">Lakshadweep</strain>
    </source>
</reference>
<name>A0A4Q7EFT9_9CYAN</name>
<sequence length="75" mass="7863">MHRASHIDESRLLGGGLGDRLILIERPVGLGAEALATQQPVAAIAPFPNRLAMPSGGMDKRPRPSRAPPDSATAQ</sequence>
<gene>
    <name evidence="2" type="ORF">DYY88_01345</name>
</gene>
<dbReference type="Proteomes" id="UP000292459">
    <property type="component" value="Unassembled WGS sequence"/>
</dbReference>
<evidence type="ECO:0000313" key="2">
    <source>
        <dbReference type="EMBL" id="RZM81947.1"/>
    </source>
</evidence>
<feature type="region of interest" description="Disordered" evidence="1">
    <location>
        <begin position="48"/>
        <end position="75"/>
    </location>
</feature>
<protein>
    <submittedName>
        <fullName evidence="2">Uncharacterized protein</fullName>
    </submittedName>
</protein>
<proteinExistence type="predicted"/>
<accession>A0A4Q7EFT9</accession>
<keyword evidence="3" id="KW-1185">Reference proteome</keyword>